<evidence type="ECO:0000256" key="2">
    <source>
        <dbReference type="SAM" id="SignalP"/>
    </source>
</evidence>
<gene>
    <name evidence="4" type="ORF">FA14DRAFT_185014</name>
</gene>
<feature type="signal peptide" evidence="2">
    <location>
        <begin position="1"/>
        <end position="25"/>
    </location>
</feature>
<feature type="compositionally biased region" description="Basic and acidic residues" evidence="1">
    <location>
        <begin position="187"/>
        <end position="212"/>
    </location>
</feature>
<feature type="domain" description="Nuclease associated modular" evidence="3">
    <location>
        <begin position="150"/>
        <end position="166"/>
    </location>
</feature>
<feature type="chain" id="PRO_5016330433" description="Nuclease associated modular domain-containing protein" evidence="2">
    <location>
        <begin position="26"/>
        <end position="222"/>
    </location>
</feature>
<protein>
    <recommendedName>
        <fullName evidence="3">Nuclease associated modular domain-containing protein</fullName>
    </recommendedName>
</protein>
<keyword evidence="2" id="KW-0732">Signal</keyword>
<dbReference type="GeneID" id="37023202"/>
<dbReference type="InterPro" id="IPR003611">
    <property type="entry name" value="NUMOD3"/>
</dbReference>
<dbReference type="EMBL" id="KZ819604">
    <property type="protein sequence ID" value="PWN33164.1"/>
    <property type="molecule type" value="Genomic_DNA"/>
</dbReference>
<dbReference type="GO" id="GO:0003677">
    <property type="term" value="F:DNA binding"/>
    <property type="evidence" value="ECO:0007669"/>
    <property type="project" value="InterPro"/>
</dbReference>
<feature type="domain" description="Nuclease associated modular" evidence="3">
    <location>
        <begin position="184"/>
        <end position="200"/>
    </location>
</feature>
<dbReference type="OrthoDB" id="10677720at2759"/>
<reference evidence="4 5" key="1">
    <citation type="journal article" date="2018" name="Mol. Biol. Evol.">
        <title>Broad Genomic Sampling Reveals a Smut Pathogenic Ancestry of the Fungal Clade Ustilaginomycotina.</title>
        <authorList>
            <person name="Kijpornyongpan T."/>
            <person name="Mondo S.J."/>
            <person name="Barry K."/>
            <person name="Sandor L."/>
            <person name="Lee J."/>
            <person name="Lipzen A."/>
            <person name="Pangilinan J."/>
            <person name="LaButti K."/>
            <person name="Hainaut M."/>
            <person name="Henrissat B."/>
            <person name="Grigoriev I.V."/>
            <person name="Spatafora J.W."/>
            <person name="Aime M.C."/>
        </authorList>
    </citation>
    <scope>NUCLEOTIDE SEQUENCE [LARGE SCALE GENOMIC DNA]</scope>
    <source>
        <strain evidence="4 5">MCA 3882</strain>
    </source>
</reference>
<dbReference type="RefSeq" id="XP_025353466.1">
    <property type="nucleotide sequence ID" value="XM_025501421.1"/>
</dbReference>
<sequence length="222" mass="25208">MMFIFTMQLFRVPLLVLVILGRAYAPISPGEIDSGWLTLATGGESQQSTSREKSGNPIQTLQTAQLNVEVSTPVSAANQPVQKKKGSHFLSPEHIESIRASWTPERRKRQAELARLQTFTRGPEYKAKIRASWTEERKAMQSQLSRARRLGKPHSNDVKMKLSKALTGKLKSQETKEKMRKSRLGKCKSEATKQKIAESLRRSKQMKKEMLQDPHQTLPKQK</sequence>
<evidence type="ECO:0000256" key="1">
    <source>
        <dbReference type="SAM" id="MobiDB-lite"/>
    </source>
</evidence>
<organism evidence="4 5">
    <name type="scientific">Meira miltonrushii</name>
    <dbReference type="NCBI Taxonomy" id="1280837"/>
    <lineage>
        <taxon>Eukaryota</taxon>
        <taxon>Fungi</taxon>
        <taxon>Dikarya</taxon>
        <taxon>Basidiomycota</taxon>
        <taxon>Ustilaginomycotina</taxon>
        <taxon>Exobasidiomycetes</taxon>
        <taxon>Exobasidiales</taxon>
        <taxon>Brachybasidiaceae</taxon>
        <taxon>Meira</taxon>
    </lineage>
</organism>
<feature type="domain" description="Nuclease associated modular" evidence="3">
    <location>
        <begin position="167"/>
        <end position="183"/>
    </location>
</feature>
<dbReference type="SMART" id="SM00496">
    <property type="entry name" value="IENR2"/>
    <property type="match status" value="3"/>
</dbReference>
<evidence type="ECO:0000259" key="3">
    <source>
        <dbReference type="SMART" id="SM00496"/>
    </source>
</evidence>
<feature type="region of interest" description="Disordered" evidence="1">
    <location>
        <begin position="167"/>
        <end position="222"/>
    </location>
</feature>
<dbReference type="InParanoid" id="A0A316V7J5"/>
<accession>A0A316V7J5</accession>
<proteinExistence type="predicted"/>
<evidence type="ECO:0000313" key="4">
    <source>
        <dbReference type="EMBL" id="PWN33164.1"/>
    </source>
</evidence>
<name>A0A316V7J5_9BASI</name>
<evidence type="ECO:0000313" key="5">
    <source>
        <dbReference type="Proteomes" id="UP000245771"/>
    </source>
</evidence>
<dbReference type="AlphaFoldDB" id="A0A316V7J5"/>
<keyword evidence="5" id="KW-1185">Reference proteome</keyword>
<dbReference type="Proteomes" id="UP000245771">
    <property type="component" value="Unassembled WGS sequence"/>
</dbReference>
<dbReference type="Pfam" id="PF07460">
    <property type="entry name" value="NUMOD3"/>
    <property type="match status" value="1"/>
</dbReference>